<reference evidence="1" key="1">
    <citation type="submission" date="2023-04" db="EMBL/GenBank/DDBJ databases">
        <title>Phytophthora fragariaefolia NBRC 109709.</title>
        <authorList>
            <person name="Ichikawa N."/>
            <person name="Sato H."/>
            <person name="Tonouchi N."/>
        </authorList>
    </citation>
    <scope>NUCLEOTIDE SEQUENCE</scope>
    <source>
        <strain evidence="1">NBRC 109709</strain>
    </source>
</reference>
<proteinExistence type="predicted"/>
<evidence type="ECO:0000313" key="2">
    <source>
        <dbReference type="Proteomes" id="UP001165121"/>
    </source>
</evidence>
<comment type="caution">
    <text evidence="1">The sequence shown here is derived from an EMBL/GenBank/DDBJ whole genome shotgun (WGS) entry which is preliminary data.</text>
</comment>
<dbReference type="EMBL" id="BSXT01001264">
    <property type="protein sequence ID" value="GMF40649.1"/>
    <property type="molecule type" value="Genomic_DNA"/>
</dbReference>
<dbReference type="InterPro" id="IPR036691">
    <property type="entry name" value="Endo/exonu/phosph_ase_sf"/>
</dbReference>
<dbReference type="OrthoDB" id="143539at2759"/>
<gene>
    <name evidence="1" type="ORF">Pfra01_001254700</name>
</gene>
<name>A0A9W6XL19_9STRA</name>
<accession>A0A9W6XL19</accession>
<dbReference type="Proteomes" id="UP001165121">
    <property type="component" value="Unassembled WGS sequence"/>
</dbReference>
<keyword evidence="2" id="KW-1185">Reference proteome</keyword>
<sequence length="384" mass="44242">MIAMAGDFNTYADETLDRESYSERTTGAQLISQQFRDWLAASGMESTFRRRHPPIRRYTYERNGTRTALDDIFVSTEHGVAVEASGIWLSSIMSSDHVGTPFVVFKAARGGNIARTLSNVTDIRVVNTRTKKEEEMLEFKQHTQQLLQQGHITLIPDIDDGNTSPEATLQWLEEAITNLNECMYTSEKFLWGETNSQSRRQLARSVCIQRSNRCTAQIRQLYTFSELESVSFEELRLATEAVLWPRWVLHPEQLPTGCAHGIPTKILREALNALHQCRDIDNLITWVADVGKKWRKVMRTRRNWRQTTRMMNVKQQRRQYFDSGETRRFLRSALGAEPPPVTIRSAIIATEEGPCYTEDKLEVTREISALLDSWIPPDERTMRP</sequence>
<protein>
    <submittedName>
        <fullName evidence="1">Unnamed protein product</fullName>
    </submittedName>
</protein>
<evidence type="ECO:0000313" key="1">
    <source>
        <dbReference type="EMBL" id="GMF40649.1"/>
    </source>
</evidence>
<organism evidence="1 2">
    <name type="scientific">Phytophthora fragariaefolia</name>
    <dbReference type="NCBI Taxonomy" id="1490495"/>
    <lineage>
        <taxon>Eukaryota</taxon>
        <taxon>Sar</taxon>
        <taxon>Stramenopiles</taxon>
        <taxon>Oomycota</taxon>
        <taxon>Peronosporomycetes</taxon>
        <taxon>Peronosporales</taxon>
        <taxon>Peronosporaceae</taxon>
        <taxon>Phytophthora</taxon>
    </lineage>
</organism>
<dbReference type="Gene3D" id="3.60.10.10">
    <property type="entry name" value="Endonuclease/exonuclease/phosphatase"/>
    <property type="match status" value="1"/>
</dbReference>
<dbReference type="SUPFAM" id="SSF56219">
    <property type="entry name" value="DNase I-like"/>
    <property type="match status" value="1"/>
</dbReference>
<dbReference type="AlphaFoldDB" id="A0A9W6XL19"/>